<comment type="caution">
    <text evidence="1">The sequence shown here is derived from an EMBL/GenBank/DDBJ whole genome shotgun (WGS) entry which is preliminary data.</text>
</comment>
<dbReference type="EMBL" id="JARKIF010000030">
    <property type="protein sequence ID" value="KAJ7612657.1"/>
    <property type="molecule type" value="Genomic_DNA"/>
</dbReference>
<dbReference type="InterPro" id="IPR032675">
    <property type="entry name" value="LRR_dom_sf"/>
</dbReference>
<reference evidence="1" key="1">
    <citation type="submission" date="2023-03" db="EMBL/GenBank/DDBJ databases">
        <title>Massive genome expansion in bonnet fungi (Mycena s.s.) driven by repeated elements and novel gene families across ecological guilds.</title>
        <authorList>
            <consortium name="Lawrence Berkeley National Laboratory"/>
            <person name="Harder C.B."/>
            <person name="Miyauchi S."/>
            <person name="Viragh M."/>
            <person name="Kuo A."/>
            <person name="Thoen E."/>
            <person name="Andreopoulos B."/>
            <person name="Lu D."/>
            <person name="Skrede I."/>
            <person name="Drula E."/>
            <person name="Henrissat B."/>
            <person name="Morin E."/>
            <person name="Kohler A."/>
            <person name="Barry K."/>
            <person name="LaButti K."/>
            <person name="Morin E."/>
            <person name="Salamov A."/>
            <person name="Lipzen A."/>
            <person name="Mereny Z."/>
            <person name="Hegedus B."/>
            <person name="Baldrian P."/>
            <person name="Stursova M."/>
            <person name="Weitz H."/>
            <person name="Taylor A."/>
            <person name="Grigoriev I.V."/>
            <person name="Nagy L.G."/>
            <person name="Martin F."/>
            <person name="Kauserud H."/>
        </authorList>
    </citation>
    <scope>NUCLEOTIDE SEQUENCE</scope>
    <source>
        <strain evidence="1">9284</strain>
    </source>
</reference>
<accession>A0AAD7FCS7</accession>
<name>A0AAD7FCS7_9AGAR</name>
<evidence type="ECO:0000313" key="2">
    <source>
        <dbReference type="Proteomes" id="UP001221142"/>
    </source>
</evidence>
<sequence>MPRKLAKGWTLSDCPTGIPRNKLRYDLDGVQRMLSLLAEHSDRFSTLRLTGSAWPRLMPFSRFRGRLSRLEILELSRQYSGLLETGQFQIAPQLHTIRTPGSHLTGTAVDPERPWLDIPRPQIRSLVISRPYDMAGAGGDRILQLEAFPNLSSLTLDFEAYGSDAIQTMSGNPSVRFTLHRLSYWKIQVASKLEVPQLGWMMDHFKTPALGTLHITYFTEPSNLCDLLRRSQCSLKRLVLQRCAIRVGDLLSVLELAPSLDSLVIDNGSIPTMVTDKFFQGLTLDSGGRTIAPVLRELRIRGQYFFNGGKVLEMLESRVGHDLAVVQLVLSQDALKDSDAERLRAYAGIRVSLDCVPARPYADL</sequence>
<dbReference type="AlphaFoldDB" id="A0AAD7FCS7"/>
<protein>
    <submittedName>
        <fullName evidence="1">Uncharacterized protein</fullName>
    </submittedName>
</protein>
<keyword evidence="2" id="KW-1185">Reference proteome</keyword>
<evidence type="ECO:0000313" key="1">
    <source>
        <dbReference type="EMBL" id="KAJ7612657.1"/>
    </source>
</evidence>
<organism evidence="1 2">
    <name type="scientific">Roridomyces roridus</name>
    <dbReference type="NCBI Taxonomy" id="1738132"/>
    <lineage>
        <taxon>Eukaryota</taxon>
        <taxon>Fungi</taxon>
        <taxon>Dikarya</taxon>
        <taxon>Basidiomycota</taxon>
        <taxon>Agaricomycotina</taxon>
        <taxon>Agaricomycetes</taxon>
        <taxon>Agaricomycetidae</taxon>
        <taxon>Agaricales</taxon>
        <taxon>Marasmiineae</taxon>
        <taxon>Mycenaceae</taxon>
        <taxon>Roridomyces</taxon>
    </lineage>
</organism>
<dbReference type="Proteomes" id="UP001221142">
    <property type="component" value="Unassembled WGS sequence"/>
</dbReference>
<dbReference type="SUPFAM" id="SSF52047">
    <property type="entry name" value="RNI-like"/>
    <property type="match status" value="1"/>
</dbReference>
<proteinExistence type="predicted"/>
<dbReference type="Gene3D" id="3.80.10.10">
    <property type="entry name" value="Ribonuclease Inhibitor"/>
    <property type="match status" value="1"/>
</dbReference>
<gene>
    <name evidence="1" type="ORF">FB45DRAFT_1065375</name>
</gene>